<dbReference type="EC" id="2.1.1.-" evidence="5"/>
<evidence type="ECO:0000259" key="4">
    <source>
        <dbReference type="SMART" id="SM00967"/>
    </source>
</evidence>
<evidence type="ECO:0000256" key="3">
    <source>
        <dbReference type="SAM" id="MobiDB-lite"/>
    </source>
</evidence>
<gene>
    <name evidence="5" type="ORF">Q3O60_10445</name>
</gene>
<proteinExistence type="predicted"/>
<protein>
    <submittedName>
        <fullName evidence="5">tRNA/rRNA methyltransferase</fullName>
        <ecNumber evidence="5">2.1.1.-</ecNumber>
    </submittedName>
</protein>
<dbReference type="InterPro" id="IPR029026">
    <property type="entry name" value="tRNA_m1G_MTases_N"/>
</dbReference>
<keyword evidence="1 5" id="KW-0489">Methyltransferase</keyword>
<dbReference type="SUPFAM" id="SSF75217">
    <property type="entry name" value="alpha/beta knot"/>
    <property type="match status" value="1"/>
</dbReference>
<keyword evidence="6" id="KW-1185">Reference proteome</keyword>
<dbReference type="SMART" id="SM00967">
    <property type="entry name" value="SpoU_sub_bind"/>
    <property type="match status" value="1"/>
</dbReference>
<dbReference type="Gene3D" id="3.30.1330.30">
    <property type="match status" value="1"/>
</dbReference>
<name>A0ABT9H011_9GAMM</name>
<dbReference type="InterPro" id="IPR001537">
    <property type="entry name" value="SpoU_MeTrfase"/>
</dbReference>
<dbReference type="EMBL" id="JAUZVZ010000013">
    <property type="protein sequence ID" value="MDP4536608.1"/>
    <property type="molecule type" value="Genomic_DNA"/>
</dbReference>
<feature type="compositionally biased region" description="Basic and acidic residues" evidence="3">
    <location>
        <begin position="30"/>
        <end position="56"/>
    </location>
</feature>
<dbReference type="GO" id="GO:0032259">
    <property type="term" value="P:methylation"/>
    <property type="evidence" value="ECO:0007669"/>
    <property type="project" value="UniProtKB-KW"/>
</dbReference>
<dbReference type="RefSeq" id="WP_305893873.1">
    <property type="nucleotide sequence ID" value="NZ_JAUZVZ010000013.1"/>
</dbReference>
<dbReference type="InterPro" id="IPR004441">
    <property type="entry name" value="rRNA_MeTrfase_TrmH"/>
</dbReference>
<comment type="caution">
    <text evidence="5">The sequence shown here is derived from an EMBL/GenBank/DDBJ whole genome shotgun (WGS) entry which is preliminary data.</text>
</comment>
<dbReference type="CDD" id="cd18095">
    <property type="entry name" value="SpoU-like_rRNA-MTase"/>
    <property type="match status" value="1"/>
</dbReference>
<feature type="domain" description="RNA 2-O ribose methyltransferase substrate binding" evidence="4">
    <location>
        <begin position="58"/>
        <end position="133"/>
    </location>
</feature>
<dbReference type="Gene3D" id="3.40.1280.10">
    <property type="match status" value="1"/>
</dbReference>
<dbReference type="InterPro" id="IPR029064">
    <property type="entry name" value="Ribosomal_eL30-like_sf"/>
</dbReference>
<dbReference type="Pfam" id="PF08032">
    <property type="entry name" value="SpoU_sub_bind"/>
    <property type="match status" value="1"/>
</dbReference>
<evidence type="ECO:0000256" key="1">
    <source>
        <dbReference type="ARBA" id="ARBA00022603"/>
    </source>
</evidence>
<keyword evidence="2 5" id="KW-0808">Transferase</keyword>
<dbReference type="Proteomes" id="UP001231616">
    <property type="component" value="Unassembled WGS sequence"/>
</dbReference>
<dbReference type="PANTHER" id="PTHR46429">
    <property type="entry name" value="23S RRNA (GUANOSINE-2'-O-)-METHYLTRANSFERASE RLMB"/>
    <property type="match status" value="1"/>
</dbReference>
<dbReference type="InterPro" id="IPR013123">
    <property type="entry name" value="SpoU_subst-bd"/>
</dbReference>
<evidence type="ECO:0000256" key="2">
    <source>
        <dbReference type="ARBA" id="ARBA00022679"/>
    </source>
</evidence>
<accession>A0ABT9H011</accession>
<dbReference type="PANTHER" id="PTHR46429:SF2">
    <property type="entry name" value="TRNA_RRNA METHYLTRANSFERASE"/>
    <property type="match status" value="1"/>
</dbReference>
<dbReference type="GO" id="GO:0008168">
    <property type="term" value="F:methyltransferase activity"/>
    <property type="evidence" value="ECO:0007669"/>
    <property type="project" value="UniProtKB-KW"/>
</dbReference>
<feature type="region of interest" description="Disordered" evidence="3">
    <location>
        <begin position="1"/>
        <end position="56"/>
    </location>
</feature>
<dbReference type="InterPro" id="IPR029028">
    <property type="entry name" value="Alpha/beta_knot_MTases"/>
</dbReference>
<dbReference type="NCBIfam" id="NF008117">
    <property type="entry name" value="PRK10864.1"/>
    <property type="match status" value="1"/>
</dbReference>
<reference evidence="5 6" key="1">
    <citation type="submission" date="2023-08" db="EMBL/GenBank/DDBJ databases">
        <authorList>
            <person name="Joshi A."/>
            <person name="Thite S."/>
        </authorList>
    </citation>
    <scope>NUCLEOTIDE SEQUENCE [LARGE SCALE GENOMIC DNA]</scope>
    <source>
        <strain evidence="5 6">AC40</strain>
    </source>
</reference>
<feature type="compositionally biased region" description="Basic residues" evidence="3">
    <location>
        <begin position="14"/>
        <end position="26"/>
    </location>
</feature>
<evidence type="ECO:0000313" key="5">
    <source>
        <dbReference type="EMBL" id="MDP4536608.1"/>
    </source>
</evidence>
<sequence length="297" mass="31990">MSRVPPRSKPATKTSKKPSNHGRKGPARADASRGEFSRAEPKRGEPKRAASGREHEQKVYGEKACLVLFAERPEAIIRLYVNEAMAPKCAAMMKYLAKQKKAYHIVADAELEKVAGSQHHGGVVLLVKQPESRSIDTYLRATKRSKQDLILALDGVSNPHNLGAIARTCAHFGVKALLMADAQLLHSGAAVRTAAGGAEFVEGVRCTQLPAALLQCQKAGYQLLSTSSHKGESLYQLALPAKAVMVFGEEMFGVSKQVAQKADVLLKIPGTGKVESLNVGVAAALIVGEWFRQHHAE</sequence>
<dbReference type="Pfam" id="PF00588">
    <property type="entry name" value="SpoU_methylase"/>
    <property type="match status" value="1"/>
</dbReference>
<evidence type="ECO:0000313" key="6">
    <source>
        <dbReference type="Proteomes" id="UP001231616"/>
    </source>
</evidence>
<dbReference type="SUPFAM" id="SSF55315">
    <property type="entry name" value="L30e-like"/>
    <property type="match status" value="1"/>
</dbReference>
<organism evidence="5 6">
    <name type="scientific">Alkalimonas collagenimarina</name>
    <dbReference type="NCBI Taxonomy" id="400390"/>
    <lineage>
        <taxon>Bacteria</taxon>
        <taxon>Pseudomonadati</taxon>
        <taxon>Pseudomonadota</taxon>
        <taxon>Gammaproteobacteria</taxon>
        <taxon>Alkalimonas</taxon>
    </lineage>
</organism>